<dbReference type="AlphaFoldDB" id="A0A822V3Q7"/>
<gene>
    <name evidence="1" type="ORF">AGR4A_Lc130239</name>
</gene>
<dbReference type="RefSeq" id="WP_060724517.1">
    <property type="nucleotide sequence ID" value="NZ_LMVK01000018.1"/>
</dbReference>
<evidence type="ECO:0000313" key="1">
    <source>
        <dbReference type="EMBL" id="CVI21275.1"/>
    </source>
</evidence>
<dbReference type="Proteomes" id="UP000192074">
    <property type="component" value="Unassembled WGS sequence"/>
</dbReference>
<proteinExistence type="predicted"/>
<evidence type="ECO:0000313" key="2">
    <source>
        <dbReference type="Proteomes" id="UP000192074"/>
    </source>
</evidence>
<dbReference type="EMBL" id="FCNL01000031">
    <property type="protein sequence ID" value="CVI21275.1"/>
    <property type="molecule type" value="Genomic_DNA"/>
</dbReference>
<accession>A0A822V3Q7</accession>
<name>A0A822V3Q7_AGRTU</name>
<reference evidence="1 2" key="1">
    <citation type="submission" date="2016-01" db="EMBL/GenBank/DDBJ databases">
        <authorList>
            <person name="Regsiter A."/>
            <person name="william w."/>
        </authorList>
    </citation>
    <scope>NUCLEOTIDE SEQUENCE [LARGE SCALE GENOMIC DNA]</scope>
    <source>
        <strain evidence="1 2">B6</strain>
    </source>
</reference>
<sequence length="107" mass="12237">MSFVFGKYWERLLKEIAACEMAIREIETDLRIRAMSNDANDRELGLLRRLKDEKADFLYRSQNLREAFIALLGENEIAIEGVDNEDETNNLTIPASELQTVGAPAQF</sequence>
<organism evidence="1 2">
    <name type="scientific">Agrobacterium tumefaciens str. B6</name>
    <dbReference type="NCBI Taxonomy" id="1183423"/>
    <lineage>
        <taxon>Bacteria</taxon>
        <taxon>Pseudomonadati</taxon>
        <taxon>Pseudomonadota</taxon>
        <taxon>Alphaproteobacteria</taxon>
        <taxon>Hyphomicrobiales</taxon>
        <taxon>Rhizobiaceae</taxon>
        <taxon>Rhizobium/Agrobacterium group</taxon>
        <taxon>Agrobacterium</taxon>
        <taxon>Agrobacterium tumefaciens complex</taxon>
    </lineage>
</organism>
<comment type="caution">
    <text evidence="1">The sequence shown here is derived from an EMBL/GenBank/DDBJ whole genome shotgun (WGS) entry which is preliminary data.</text>
</comment>
<protein>
    <submittedName>
        <fullName evidence="1">Uncharacterized protein</fullName>
    </submittedName>
</protein>